<dbReference type="InterPro" id="IPR042502">
    <property type="entry name" value="TM7SF3"/>
</dbReference>
<gene>
    <name evidence="8" type="ORF">XYLVIOL_LOCUS7021</name>
</gene>
<evidence type="ECO:0000256" key="5">
    <source>
        <dbReference type="SAM" id="Phobius"/>
    </source>
</evidence>
<keyword evidence="3 5" id="KW-1133">Transmembrane helix</keyword>
<feature type="transmembrane region" description="Helical" evidence="5">
    <location>
        <begin position="426"/>
        <end position="444"/>
    </location>
</feature>
<feature type="chain" id="PRO_5046064815" description="TM7S3/TM198-like domain-containing protein" evidence="6">
    <location>
        <begin position="22"/>
        <end position="510"/>
    </location>
</feature>
<feature type="transmembrane region" description="Helical" evidence="5">
    <location>
        <begin position="399"/>
        <end position="419"/>
    </location>
</feature>
<sequence length="510" mass="56285">MSRTFRGGLPIILLLVAGSLSKNEYSDTELLSDGNVLTMALTDIHANTPYIRPVSIAASSNATFNITNVSSSVAFIIFQIHVYQHNVTLSYDKDYLNKVSNRSVFGSNIGLYSRLTKNIVTQLFVKNDNVHAVQALLVAIAYHNRAPIPGGCNMEFNTEIAPYANVQTLPAMVIVDVQPASMPLNNSDKPICQKNPVEHKMYQIFLPEYDFSSDSYFTAIRKMLTVTDIIANGYEVTNPTVSSPMRRVFSAYTGTGSVYVAVATYGIYSSAYVPAFSYSCYPLVDPESCDVLPSFSSKFFCAFCMILGFLLILLGHMLYNCDVILPILFTGTVIGYIIQGSIGIGLLIGIGISALLCISVCFHVPFSQILYSVMTLGLFFACVGYYNSPDSFIILQNDWLFWILFIVSAISIGFIVGILSIITTAMTVAIFSSFLVVLSIDYYVGSSLKYMIVNIVRRATVEGFNVASIRHPVSTADINLIILWSCLALYRFIRQWVSGRNSMETMPLLS</sequence>
<dbReference type="EMBL" id="CAXAJV020001293">
    <property type="protein sequence ID" value="CAL7945108.1"/>
    <property type="molecule type" value="Genomic_DNA"/>
</dbReference>
<comment type="caution">
    <text evidence="8">The sequence shown here is derived from an EMBL/GenBank/DDBJ whole genome shotgun (WGS) entry which is preliminary data.</text>
</comment>
<dbReference type="Pfam" id="PF13886">
    <property type="entry name" value="TM7S3_TM198"/>
    <property type="match status" value="1"/>
</dbReference>
<keyword evidence="6" id="KW-0732">Signal</keyword>
<name>A0ABP1NZS5_XYLVO</name>
<evidence type="ECO:0000256" key="2">
    <source>
        <dbReference type="ARBA" id="ARBA00022692"/>
    </source>
</evidence>
<organism evidence="8 9">
    <name type="scientific">Xylocopa violacea</name>
    <name type="common">Violet carpenter bee</name>
    <name type="synonym">Apis violacea</name>
    <dbReference type="NCBI Taxonomy" id="135666"/>
    <lineage>
        <taxon>Eukaryota</taxon>
        <taxon>Metazoa</taxon>
        <taxon>Ecdysozoa</taxon>
        <taxon>Arthropoda</taxon>
        <taxon>Hexapoda</taxon>
        <taxon>Insecta</taxon>
        <taxon>Pterygota</taxon>
        <taxon>Neoptera</taxon>
        <taxon>Endopterygota</taxon>
        <taxon>Hymenoptera</taxon>
        <taxon>Apocrita</taxon>
        <taxon>Aculeata</taxon>
        <taxon>Apoidea</taxon>
        <taxon>Anthophila</taxon>
        <taxon>Apidae</taxon>
        <taxon>Xylocopa</taxon>
        <taxon>Xylocopa</taxon>
    </lineage>
</organism>
<evidence type="ECO:0000256" key="1">
    <source>
        <dbReference type="ARBA" id="ARBA00004141"/>
    </source>
</evidence>
<evidence type="ECO:0000313" key="9">
    <source>
        <dbReference type="Proteomes" id="UP001642520"/>
    </source>
</evidence>
<protein>
    <recommendedName>
        <fullName evidence="7">TM7S3/TM198-like domain-containing protein</fullName>
    </recommendedName>
</protein>
<dbReference type="PANTHER" id="PTHR15937">
    <property type="entry name" value="TRANSMEMBRANE 7 SUPERFAMILY MEMBER 3"/>
    <property type="match status" value="1"/>
</dbReference>
<comment type="subcellular location">
    <subcellularLocation>
        <location evidence="1">Membrane</location>
        <topology evidence="1">Multi-pass membrane protein</topology>
    </subcellularLocation>
</comment>
<dbReference type="Proteomes" id="UP001642520">
    <property type="component" value="Unassembled WGS sequence"/>
</dbReference>
<proteinExistence type="predicted"/>
<feature type="domain" description="TM7S3/TM198-like" evidence="7">
    <location>
        <begin position="301"/>
        <end position="496"/>
    </location>
</feature>
<dbReference type="InterPro" id="IPR025256">
    <property type="entry name" value="TM7S3/TM198-like_dom"/>
</dbReference>
<keyword evidence="4 5" id="KW-0472">Membrane</keyword>
<evidence type="ECO:0000313" key="8">
    <source>
        <dbReference type="EMBL" id="CAL7945108.1"/>
    </source>
</evidence>
<evidence type="ECO:0000256" key="6">
    <source>
        <dbReference type="SAM" id="SignalP"/>
    </source>
</evidence>
<evidence type="ECO:0000256" key="4">
    <source>
        <dbReference type="ARBA" id="ARBA00023136"/>
    </source>
</evidence>
<feature type="transmembrane region" description="Helical" evidence="5">
    <location>
        <begin position="369"/>
        <end position="387"/>
    </location>
</feature>
<feature type="transmembrane region" description="Helical" evidence="5">
    <location>
        <begin position="295"/>
        <end position="314"/>
    </location>
</feature>
<reference evidence="8 9" key="1">
    <citation type="submission" date="2024-08" db="EMBL/GenBank/DDBJ databases">
        <authorList>
            <person name="Will J Nash"/>
            <person name="Angela Man"/>
            <person name="Seanna McTaggart"/>
            <person name="Kendall Baker"/>
            <person name="Tom Barker"/>
            <person name="Leah Catchpole"/>
            <person name="Alex Durrant"/>
            <person name="Karim Gharbi"/>
            <person name="Naomi Irish"/>
            <person name="Gemy Kaithakottil"/>
            <person name="Debby Ku"/>
            <person name="Aaliyah Providence"/>
            <person name="Felix Shaw"/>
            <person name="David Swarbreck"/>
            <person name="Chris Watkins"/>
            <person name="Ann M. McCartney"/>
            <person name="Giulio Formenti"/>
            <person name="Alice Mouton"/>
            <person name="Noel Vella"/>
            <person name="Bjorn M von Reumont"/>
            <person name="Adriana Vella"/>
            <person name="Wilfried Haerty"/>
        </authorList>
    </citation>
    <scope>NUCLEOTIDE SEQUENCE [LARGE SCALE GENOMIC DNA]</scope>
</reference>
<accession>A0ABP1NZS5</accession>
<feature type="transmembrane region" description="Helical" evidence="5">
    <location>
        <begin position="321"/>
        <end position="338"/>
    </location>
</feature>
<dbReference type="PANTHER" id="PTHR15937:SF3">
    <property type="entry name" value="TRANSMEMBRANE 7 SUPERFAMILY MEMBER 3"/>
    <property type="match status" value="1"/>
</dbReference>
<keyword evidence="9" id="KW-1185">Reference proteome</keyword>
<evidence type="ECO:0000259" key="7">
    <source>
        <dbReference type="Pfam" id="PF13886"/>
    </source>
</evidence>
<dbReference type="Pfam" id="PF25992">
    <property type="entry name" value="Ig_TM7SF3_N"/>
    <property type="match status" value="1"/>
</dbReference>
<keyword evidence="2 5" id="KW-0812">Transmembrane</keyword>
<feature type="signal peptide" evidence="6">
    <location>
        <begin position="1"/>
        <end position="21"/>
    </location>
</feature>
<evidence type="ECO:0000256" key="3">
    <source>
        <dbReference type="ARBA" id="ARBA00022989"/>
    </source>
</evidence>